<evidence type="ECO:0000313" key="3">
    <source>
        <dbReference type="Proteomes" id="UP000244248"/>
    </source>
</evidence>
<sequence length="450" mass="50810">MSRIIDAVTAILLHGPDLFITRRQVHMPSFPGYWAFPGGKVDKTDSEEPLPYPLLQGHDPKKMRALDRELREELEFDLFAAMDRGEVISFHEVGEATTPSIVPVRFRTHFYRIELSTRPKIEAHLGETAEWAWMPAQTLREKMDSGRLLAAPPTRIAVTHVAEQPSDTGTIRGFEFRFNPDLEIPWMEPMAGIHMFAVQSNTIPPADRTNAFLLGDEGSRKVLVDPSPGSLEELARLNALIDTLKVDEIFFTHHHPDHREHADAIARRLGIPMGMSEDTYARIAKRKPAFFEGIETKIYREGDVLTQWQGENINIYAVPGHDEGQLALMPDSKLWCLVSDLIQGVGTVVVGGPEGNMRKYFDSLQRVIDWDPDVIIPSHGIALGTTYRIKETLKHRQVREEQIAALHVGGKTPQEMLPEIYVGLDPRLAPLALVNIMSHLQKLREENRIS</sequence>
<dbReference type="PROSITE" id="PS51462">
    <property type="entry name" value="NUDIX"/>
    <property type="match status" value="1"/>
</dbReference>
<dbReference type="PANTHER" id="PTHR23131:SF0">
    <property type="entry name" value="ENDORIBONUCLEASE LACTB2"/>
    <property type="match status" value="1"/>
</dbReference>
<dbReference type="Pfam" id="PF00753">
    <property type="entry name" value="Lactamase_B"/>
    <property type="match status" value="1"/>
</dbReference>
<dbReference type="Gene3D" id="1.10.10.10">
    <property type="entry name" value="Winged helix-like DNA-binding domain superfamily/Winged helix DNA-binding domain"/>
    <property type="match status" value="1"/>
</dbReference>
<dbReference type="SUPFAM" id="SSF55811">
    <property type="entry name" value="Nudix"/>
    <property type="match status" value="1"/>
</dbReference>
<dbReference type="CDD" id="cd06262">
    <property type="entry name" value="metallo-hydrolase-like_MBL-fold"/>
    <property type="match status" value="1"/>
</dbReference>
<dbReference type="AlphaFoldDB" id="A0A2T5MJY7"/>
<dbReference type="RefSeq" id="WP_107938591.1">
    <property type="nucleotide sequence ID" value="NZ_QANS01000001.1"/>
</dbReference>
<reference evidence="2 3" key="1">
    <citation type="submission" date="2018-04" db="EMBL/GenBank/DDBJ databases">
        <title>Novel species isolated from glacier.</title>
        <authorList>
            <person name="Liu Q."/>
            <person name="Xin Y.-H."/>
        </authorList>
    </citation>
    <scope>NUCLEOTIDE SEQUENCE [LARGE SCALE GENOMIC DNA]</scope>
    <source>
        <strain evidence="2 3">GT1R17</strain>
    </source>
</reference>
<dbReference type="Gene3D" id="3.90.79.10">
    <property type="entry name" value="Nucleoside Triphosphate Pyrophosphohydrolase"/>
    <property type="match status" value="2"/>
</dbReference>
<dbReference type="InterPro" id="IPR000086">
    <property type="entry name" value="NUDIX_hydrolase_dom"/>
</dbReference>
<dbReference type="InterPro" id="IPR015797">
    <property type="entry name" value="NUDIX_hydrolase-like_dom_sf"/>
</dbReference>
<dbReference type="Pfam" id="PF17778">
    <property type="entry name" value="WHD_BLACT"/>
    <property type="match status" value="1"/>
</dbReference>
<comment type="caution">
    <text evidence="2">The sequence shown here is derived from an EMBL/GenBank/DDBJ whole genome shotgun (WGS) entry which is preliminary data.</text>
</comment>
<evidence type="ECO:0000259" key="1">
    <source>
        <dbReference type="PROSITE" id="PS51462"/>
    </source>
</evidence>
<dbReference type="Pfam" id="PF00293">
    <property type="entry name" value="NUDIX"/>
    <property type="match status" value="1"/>
</dbReference>
<dbReference type="Proteomes" id="UP000244248">
    <property type="component" value="Unassembled WGS sequence"/>
</dbReference>
<feature type="domain" description="Nudix hydrolase" evidence="1">
    <location>
        <begin position="3"/>
        <end position="156"/>
    </location>
</feature>
<dbReference type="InterPro" id="IPR036388">
    <property type="entry name" value="WH-like_DNA-bd_sf"/>
</dbReference>
<dbReference type="SUPFAM" id="SSF56281">
    <property type="entry name" value="Metallo-hydrolase/oxidoreductase"/>
    <property type="match status" value="1"/>
</dbReference>
<name>A0A2T5MJY7_9GAMM</name>
<dbReference type="InterPro" id="IPR036866">
    <property type="entry name" value="RibonucZ/Hydroxyglut_hydro"/>
</dbReference>
<keyword evidence="3" id="KW-1185">Reference proteome</keyword>
<gene>
    <name evidence="2" type="ORF">CJD38_01855</name>
</gene>
<dbReference type="InterPro" id="IPR041516">
    <property type="entry name" value="LACTB2_WH"/>
</dbReference>
<dbReference type="InterPro" id="IPR050662">
    <property type="entry name" value="Sec-metab_biosynth-thioest"/>
</dbReference>
<proteinExistence type="predicted"/>
<protein>
    <recommendedName>
        <fullName evidence="1">Nudix hydrolase domain-containing protein</fullName>
    </recommendedName>
</protein>
<dbReference type="SMART" id="SM00849">
    <property type="entry name" value="Lactamase_B"/>
    <property type="match status" value="1"/>
</dbReference>
<dbReference type="OrthoDB" id="9788263at2"/>
<organism evidence="2 3">
    <name type="scientific">Stenotrophobium rhamnosiphilum</name>
    <dbReference type="NCBI Taxonomy" id="2029166"/>
    <lineage>
        <taxon>Bacteria</taxon>
        <taxon>Pseudomonadati</taxon>
        <taxon>Pseudomonadota</taxon>
        <taxon>Gammaproteobacteria</taxon>
        <taxon>Nevskiales</taxon>
        <taxon>Nevskiaceae</taxon>
        <taxon>Stenotrophobium</taxon>
    </lineage>
</organism>
<dbReference type="InterPro" id="IPR001279">
    <property type="entry name" value="Metallo-B-lactamas"/>
</dbReference>
<dbReference type="EMBL" id="QANS01000001">
    <property type="protein sequence ID" value="PTU32882.1"/>
    <property type="molecule type" value="Genomic_DNA"/>
</dbReference>
<dbReference type="Gene3D" id="3.60.15.10">
    <property type="entry name" value="Ribonuclease Z/Hydroxyacylglutathione hydrolase-like"/>
    <property type="match status" value="1"/>
</dbReference>
<evidence type="ECO:0000313" key="2">
    <source>
        <dbReference type="EMBL" id="PTU32882.1"/>
    </source>
</evidence>
<dbReference type="PANTHER" id="PTHR23131">
    <property type="entry name" value="ENDORIBONUCLEASE LACTB2"/>
    <property type="match status" value="1"/>
</dbReference>
<dbReference type="GO" id="GO:0003824">
    <property type="term" value="F:catalytic activity"/>
    <property type="evidence" value="ECO:0007669"/>
    <property type="project" value="UniProtKB-ARBA"/>
</dbReference>
<accession>A0A2T5MJY7</accession>